<evidence type="ECO:0000259" key="3">
    <source>
        <dbReference type="Pfam" id="PF00561"/>
    </source>
</evidence>
<evidence type="ECO:0000256" key="1">
    <source>
        <dbReference type="ARBA" id="ARBA00008645"/>
    </source>
</evidence>
<dbReference type="SUPFAM" id="SSF53474">
    <property type="entry name" value="alpha/beta-Hydrolases"/>
    <property type="match status" value="1"/>
</dbReference>
<comment type="caution">
    <text evidence="4">The sequence shown here is derived from an EMBL/GenBank/DDBJ whole genome shotgun (WGS) entry which is preliminary data.</text>
</comment>
<evidence type="ECO:0000313" key="5">
    <source>
        <dbReference type="Proteomes" id="UP000323708"/>
    </source>
</evidence>
<dbReference type="InterPro" id="IPR029058">
    <property type="entry name" value="AB_hydrolase_fold"/>
</dbReference>
<feature type="domain" description="AB hydrolase-1" evidence="3">
    <location>
        <begin position="29"/>
        <end position="270"/>
    </location>
</feature>
<proteinExistence type="inferred from homology"/>
<dbReference type="EMBL" id="VTUX01000011">
    <property type="protein sequence ID" value="KAA1188121.1"/>
    <property type="molecule type" value="Genomic_DNA"/>
</dbReference>
<evidence type="ECO:0000256" key="2">
    <source>
        <dbReference type="ARBA" id="ARBA00022801"/>
    </source>
</evidence>
<organism evidence="4 5">
    <name type="scientific">Pseudohalioglobus sediminis</name>
    <dbReference type="NCBI Taxonomy" id="2606449"/>
    <lineage>
        <taxon>Bacteria</taxon>
        <taxon>Pseudomonadati</taxon>
        <taxon>Pseudomonadota</taxon>
        <taxon>Gammaproteobacteria</taxon>
        <taxon>Cellvibrionales</taxon>
        <taxon>Halieaceae</taxon>
        <taxon>Pseudohalioglobus</taxon>
    </lineage>
</organism>
<dbReference type="Gene3D" id="3.40.50.1820">
    <property type="entry name" value="alpha/beta hydrolase"/>
    <property type="match status" value="1"/>
</dbReference>
<keyword evidence="5" id="KW-1185">Reference proteome</keyword>
<name>A0A5B0WPJ3_9GAMM</name>
<dbReference type="Pfam" id="PF00561">
    <property type="entry name" value="Abhydrolase_1"/>
    <property type="match status" value="1"/>
</dbReference>
<dbReference type="AlphaFoldDB" id="A0A5B0WPJ3"/>
<dbReference type="InterPro" id="IPR000073">
    <property type="entry name" value="AB_hydrolase_1"/>
</dbReference>
<dbReference type="PANTHER" id="PTHR43798">
    <property type="entry name" value="MONOACYLGLYCEROL LIPASE"/>
    <property type="match status" value="1"/>
</dbReference>
<dbReference type="PRINTS" id="PR00111">
    <property type="entry name" value="ABHYDROLASE"/>
</dbReference>
<sequence>MSSAPVEMRWQVHGLGYAGLAWGDPQNRPLLALHGWLDNAASFALLAPVLAEHWYVVALDLSGHGKSDWRSPDATYQIYDDLPQILGVIDQLGWQQFDLIGHSRGALIAALLAAAFPERVSHLVLLDAVAPSPLAPEEFSAQLRRFVLDKQRLLQRATRVYTSEADAVQTRVQAGLKPEAAALLVSRNLRQCDGGLTWRTDPRLRGASAVKLTVEQVETMLSSLHMPTLVVAGDDGLGAAHPDHFASLVERMPNAVLEFVPGGHHFHMEDAIITLAKKIRRLVADSA</sequence>
<keyword evidence="2 4" id="KW-0378">Hydrolase</keyword>
<dbReference type="RefSeq" id="WP_149613041.1">
    <property type="nucleotide sequence ID" value="NZ_VTUX01000011.1"/>
</dbReference>
<dbReference type="PANTHER" id="PTHR43798:SF14">
    <property type="entry name" value="SERINE HYDROLASE-LIKE PROTEIN DDB_G0286239"/>
    <property type="match status" value="1"/>
</dbReference>
<evidence type="ECO:0000313" key="4">
    <source>
        <dbReference type="EMBL" id="KAA1188121.1"/>
    </source>
</evidence>
<protein>
    <submittedName>
        <fullName evidence="4">Alpha/beta hydrolase</fullName>
    </submittedName>
</protein>
<comment type="similarity">
    <text evidence="1">Belongs to the AB hydrolase superfamily.</text>
</comment>
<dbReference type="GO" id="GO:0016020">
    <property type="term" value="C:membrane"/>
    <property type="evidence" value="ECO:0007669"/>
    <property type="project" value="TreeGrafter"/>
</dbReference>
<dbReference type="Proteomes" id="UP000323708">
    <property type="component" value="Unassembled WGS sequence"/>
</dbReference>
<gene>
    <name evidence="4" type="ORF">F0M18_18955</name>
</gene>
<dbReference type="InterPro" id="IPR050266">
    <property type="entry name" value="AB_hydrolase_sf"/>
</dbReference>
<dbReference type="GO" id="GO:0016787">
    <property type="term" value="F:hydrolase activity"/>
    <property type="evidence" value="ECO:0007669"/>
    <property type="project" value="UniProtKB-KW"/>
</dbReference>
<reference evidence="4 5" key="1">
    <citation type="submission" date="2019-09" db="EMBL/GenBank/DDBJ databases">
        <authorList>
            <person name="Chen X.-Y."/>
        </authorList>
    </citation>
    <scope>NUCLEOTIDE SEQUENCE [LARGE SCALE GENOMIC DNA]</scope>
    <source>
        <strain evidence="4 5">NY5</strain>
    </source>
</reference>
<accession>A0A5B0WPJ3</accession>